<evidence type="ECO:0000256" key="2">
    <source>
        <dbReference type="ARBA" id="ARBA00023224"/>
    </source>
</evidence>
<dbReference type="RefSeq" id="WP_244356398.1">
    <property type="nucleotide sequence ID" value="NZ_JAJNNZ010000004.1"/>
</dbReference>
<evidence type="ECO:0000256" key="6">
    <source>
        <dbReference type="SAM" id="Phobius"/>
    </source>
</evidence>
<dbReference type="EMBL" id="JAJNNZ010000004">
    <property type="protein sequence ID" value="MCJ2376652.1"/>
    <property type="molecule type" value="Genomic_DNA"/>
</dbReference>
<dbReference type="PANTHER" id="PTHR32089">
    <property type="entry name" value="METHYL-ACCEPTING CHEMOTAXIS PROTEIN MCPB"/>
    <property type="match status" value="1"/>
</dbReference>
<dbReference type="InterPro" id="IPR003660">
    <property type="entry name" value="HAMP_dom"/>
</dbReference>
<sequence length="680" mass="74911">MSAPKKEKRTFSLISTLSIIFLIIGSSFVSLSFISINGLIQVKQQFDTLSSKALPLALGNAALTKGVLEQVKLLNYGTQLDSNNELDAIRNKIDEIKTSNQQRIQELLGMASKLSTAVTPQQQQQLVEKIQTLENLTQDILIYQSEILVMKSNIDKQVVGFRYGLSSIGPEMNRISLLFNSDNPIVFDAASRFIASASSMESTFLVLMMQSELEKAKDEHQEMRNRIAGINLAFEDFIEWHPEIEEFTSLTAPYQMVREGFSTDGVLQQILSKLAREEKQKVLLQRASGLANETALLLDNISATADSLIADSQKVVNMTIATNRNILFSSSVLLVSVVLGLFLFLRKWIKRSLKRITKQLAKISEHDLSGNVEVLGPTEIQNIATKLNIVIDSTHDSVAVVTRNCETLYQTAEISHSAAEESRESLKSQNSALDIMVSTVTELEASISEIAQVTQATLQDSQQASHFSRVGLEAVEGNRSRLEMLAATLDSNEQSMSKLDGRVKQIQEMVDLISGIADNTNLLALNAAIEAARAGEMGRGFAVVADEVRKLASDTSEQTTNIRDMMDELIRASENSRIAVAESRQEMVNAMLSGEGVKSSFLDIERAIGMIADRVEQVTVATNQQQRATEEVGKAIVHVSDQGEMTDLQLTSMVESSEQVADIAGHQQAMLHKYQLKTSC</sequence>
<keyword evidence="2 4" id="KW-0807">Transducer</keyword>
<feature type="domain" description="Methyl-accepting transducer" evidence="7">
    <location>
        <begin position="404"/>
        <end position="640"/>
    </location>
</feature>
<comment type="subcellular location">
    <subcellularLocation>
        <location evidence="1">Membrane</location>
    </subcellularLocation>
</comment>
<dbReference type="AlphaFoldDB" id="A0A9X1W950"/>
<reference evidence="9" key="1">
    <citation type="submission" date="2021-11" db="EMBL/GenBank/DDBJ databases">
        <title>Vibrio ZSDE26 sp. nov. and Vibrio ZSDZ34 sp. nov., isolated from coastal seawater in Qingdao.</title>
        <authorList>
            <person name="Zhang P."/>
        </authorList>
    </citation>
    <scope>NUCLEOTIDE SEQUENCE</scope>
    <source>
        <strain evidence="9">ZSDZ34</strain>
    </source>
</reference>
<evidence type="ECO:0000259" key="7">
    <source>
        <dbReference type="PROSITE" id="PS50111"/>
    </source>
</evidence>
<dbReference type="InterPro" id="IPR004089">
    <property type="entry name" value="MCPsignal_dom"/>
</dbReference>
<feature type="transmembrane region" description="Helical" evidence="6">
    <location>
        <begin position="12"/>
        <end position="36"/>
    </location>
</feature>
<dbReference type="Gene3D" id="1.10.287.950">
    <property type="entry name" value="Methyl-accepting chemotaxis protein"/>
    <property type="match status" value="1"/>
</dbReference>
<dbReference type="Proteomes" id="UP001139488">
    <property type="component" value="Unassembled WGS sequence"/>
</dbReference>
<gene>
    <name evidence="9" type="ORF">LNL84_07355</name>
</gene>
<keyword evidence="6" id="KW-1133">Transmembrane helix</keyword>
<dbReference type="SMART" id="SM00304">
    <property type="entry name" value="HAMP"/>
    <property type="match status" value="1"/>
</dbReference>
<protein>
    <submittedName>
        <fullName evidence="9">Methyl-accepting chemotaxis protein</fullName>
    </submittedName>
</protein>
<evidence type="ECO:0000259" key="8">
    <source>
        <dbReference type="PROSITE" id="PS50885"/>
    </source>
</evidence>
<feature type="domain" description="HAMP" evidence="8">
    <location>
        <begin position="347"/>
        <end position="399"/>
    </location>
</feature>
<dbReference type="GO" id="GO:0007165">
    <property type="term" value="P:signal transduction"/>
    <property type="evidence" value="ECO:0007669"/>
    <property type="project" value="UniProtKB-KW"/>
</dbReference>
<evidence type="ECO:0000256" key="3">
    <source>
        <dbReference type="ARBA" id="ARBA00029447"/>
    </source>
</evidence>
<evidence type="ECO:0000313" key="9">
    <source>
        <dbReference type="EMBL" id="MCJ2376652.1"/>
    </source>
</evidence>
<dbReference type="PANTHER" id="PTHR32089:SF120">
    <property type="entry name" value="METHYL-ACCEPTING CHEMOTAXIS PROTEIN TLPQ"/>
    <property type="match status" value="1"/>
</dbReference>
<dbReference type="PROSITE" id="PS50885">
    <property type="entry name" value="HAMP"/>
    <property type="match status" value="1"/>
</dbReference>
<dbReference type="SUPFAM" id="SSF58104">
    <property type="entry name" value="Methyl-accepting chemotaxis protein (MCP) signaling domain"/>
    <property type="match status" value="1"/>
</dbReference>
<dbReference type="Pfam" id="PF00672">
    <property type="entry name" value="HAMP"/>
    <property type="match status" value="1"/>
</dbReference>
<dbReference type="GO" id="GO:0006935">
    <property type="term" value="P:chemotaxis"/>
    <property type="evidence" value="ECO:0007669"/>
    <property type="project" value="UniProtKB-ARBA"/>
</dbReference>
<feature type="coiled-coil region" evidence="5">
    <location>
        <begin position="206"/>
        <end position="233"/>
    </location>
</feature>
<keyword evidence="6" id="KW-0812">Transmembrane</keyword>
<organism evidence="9 10">
    <name type="scientific">Vibrio gelatinilyticus</name>
    <dbReference type="NCBI Taxonomy" id="2893468"/>
    <lineage>
        <taxon>Bacteria</taxon>
        <taxon>Pseudomonadati</taxon>
        <taxon>Pseudomonadota</taxon>
        <taxon>Gammaproteobacteria</taxon>
        <taxon>Vibrionales</taxon>
        <taxon>Vibrionaceae</taxon>
        <taxon>Vibrio</taxon>
    </lineage>
</organism>
<evidence type="ECO:0000256" key="4">
    <source>
        <dbReference type="PROSITE-ProRule" id="PRU00284"/>
    </source>
</evidence>
<keyword evidence="6" id="KW-0472">Membrane</keyword>
<feature type="transmembrane region" description="Helical" evidence="6">
    <location>
        <begin position="326"/>
        <end position="345"/>
    </location>
</feature>
<accession>A0A9X1W950</accession>
<keyword evidence="5" id="KW-0175">Coiled coil</keyword>
<name>A0A9X1W950_9VIBR</name>
<dbReference type="SMART" id="SM00283">
    <property type="entry name" value="MA"/>
    <property type="match status" value="1"/>
</dbReference>
<comment type="caution">
    <text evidence="9">The sequence shown here is derived from an EMBL/GenBank/DDBJ whole genome shotgun (WGS) entry which is preliminary data.</text>
</comment>
<dbReference type="GO" id="GO:0016020">
    <property type="term" value="C:membrane"/>
    <property type="evidence" value="ECO:0007669"/>
    <property type="project" value="UniProtKB-SubCell"/>
</dbReference>
<dbReference type="Pfam" id="PF00015">
    <property type="entry name" value="MCPsignal"/>
    <property type="match status" value="1"/>
</dbReference>
<comment type="similarity">
    <text evidence="3">Belongs to the methyl-accepting chemotaxis (MCP) protein family.</text>
</comment>
<dbReference type="PROSITE" id="PS50111">
    <property type="entry name" value="CHEMOTAXIS_TRANSDUC_2"/>
    <property type="match status" value="1"/>
</dbReference>
<proteinExistence type="inferred from homology"/>
<evidence type="ECO:0000256" key="1">
    <source>
        <dbReference type="ARBA" id="ARBA00004370"/>
    </source>
</evidence>
<evidence type="ECO:0000313" key="10">
    <source>
        <dbReference type="Proteomes" id="UP001139488"/>
    </source>
</evidence>
<keyword evidence="10" id="KW-1185">Reference proteome</keyword>
<evidence type="ECO:0000256" key="5">
    <source>
        <dbReference type="SAM" id="Coils"/>
    </source>
</evidence>